<dbReference type="GO" id="GO:0000981">
    <property type="term" value="F:DNA-binding transcription factor activity, RNA polymerase II-specific"/>
    <property type="evidence" value="ECO:0007669"/>
    <property type="project" value="InterPro"/>
</dbReference>
<evidence type="ECO:0000256" key="2">
    <source>
        <dbReference type="ARBA" id="ARBA00022723"/>
    </source>
</evidence>
<feature type="region of interest" description="Disordered" evidence="6">
    <location>
        <begin position="104"/>
        <end position="131"/>
    </location>
</feature>
<keyword evidence="2" id="KW-0479">Metal-binding</keyword>
<dbReference type="CDD" id="cd12148">
    <property type="entry name" value="fungal_TF_MHR"/>
    <property type="match status" value="1"/>
</dbReference>
<organism evidence="8 9">
    <name type="scientific">Phellinidium pouzarii</name>
    <dbReference type="NCBI Taxonomy" id="167371"/>
    <lineage>
        <taxon>Eukaryota</taxon>
        <taxon>Fungi</taxon>
        <taxon>Dikarya</taxon>
        <taxon>Basidiomycota</taxon>
        <taxon>Agaricomycotina</taxon>
        <taxon>Agaricomycetes</taxon>
        <taxon>Hymenochaetales</taxon>
        <taxon>Hymenochaetaceae</taxon>
        <taxon>Phellinidium</taxon>
    </lineage>
</organism>
<dbReference type="InterPro" id="IPR001138">
    <property type="entry name" value="Zn2Cys6_DnaBD"/>
</dbReference>
<dbReference type="EMBL" id="SGPK01000313">
    <property type="protein sequence ID" value="THH04774.1"/>
    <property type="molecule type" value="Genomic_DNA"/>
</dbReference>
<dbReference type="Pfam" id="PF00172">
    <property type="entry name" value="Zn_clus"/>
    <property type="match status" value="1"/>
</dbReference>
<evidence type="ECO:0000256" key="5">
    <source>
        <dbReference type="ARBA" id="ARBA00023242"/>
    </source>
</evidence>
<evidence type="ECO:0000259" key="7">
    <source>
        <dbReference type="PROSITE" id="PS50048"/>
    </source>
</evidence>
<comment type="subcellular location">
    <subcellularLocation>
        <location evidence="1">Nucleus</location>
    </subcellularLocation>
</comment>
<keyword evidence="9" id="KW-1185">Reference proteome</keyword>
<feature type="domain" description="Zn(2)-C6 fungal-type" evidence="7">
    <location>
        <begin position="24"/>
        <end position="56"/>
    </location>
</feature>
<evidence type="ECO:0000256" key="4">
    <source>
        <dbReference type="ARBA" id="ARBA00023163"/>
    </source>
</evidence>
<proteinExistence type="predicted"/>
<dbReference type="SMART" id="SM00066">
    <property type="entry name" value="GAL4"/>
    <property type="match status" value="1"/>
</dbReference>
<evidence type="ECO:0000256" key="3">
    <source>
        <dbReference type="ARBA" id="ARBA00023015"/>
    </source>
</evidence>
<dbReference type="InterPro" id="IPR050815">
    <property type="entry name" value="TF_fung"/>
</dbReference>
<dbReference type="CDD" id="cd00067">
    <property type="entry name" value="GAL4"/>
    <property type="match status" value="1"/>
</dbReference>
<keyword evidence="5" id="KW-0539">Nucleus</keyword>
<accession>A0A4S4L0Q7</accession>
<feature type="region of interest" description="Disordered" evidence="6">
    <location>
        <begin position="152"/>
        <end position="202"/>
    </location>
</feature>
<reference evidence="8 9" key="1">
    <citation type="submission" date="2019-02" db="EMBL/GenBank/DDBJ databases">
        <title>Genome sequencing of the rare red list fungi Phellinidium pouzarii.</title>
        <authorList>
            <person name="Buettner E."/>
            <person name="Kellner H."/>
        </authorList>
    </citation>
    <scope>NUCLEOTIDE SEQUENCE [LARGE SCALE GENOMIC DNA]</scope>
    <source>
        <strain evidence="8 9">DSM 108285</strain>
    </source>
</reference>
<gene>
    <name evidence="8" type="ORF">EW145_g5278</name>
</gene>
<feature type="compositionally biased region" description="Low complexity" evidence="6">
    <location>
        <begin position="186"/>
        <end position="202"/>
    </location>
</feature>
<evidence type="ECO:0000313" key="9">
    <source>
        <dbReference type="Proteomes" id="UP000308199"/>
    </source>
</evidence>
<dbReference type="PANTHER" id="PTHR47338:SF29">
    <property type="entry name" value="ZN(2)-C6 FUNGAL-TYPE DOMAIN-CONTAINING PROTEIN"/>
    <property type="match status" value="1"/>
</dbReference>
<dbReference type="GO" id="GO:0005634">
    <property type="term" value="C:nucleus"/>
    <property type="evidence" value="ECO:0007669"/>
    <property type="project" value="UniProtKB-SubCell"/>
</dbReference>
<dbReference type="Gene3D" id="4.10.240.10">
    <property type="entry name" value="Zn(2)-C6 fungal-type DNA-binding domain"/>
    <property type="match status" value="1"/>
</dbReference>
<dbReference type="PROSITE" id="PS00463">
    <property type="entry name" value="ZN2_CY6_FUNGAL_1"/>
    <property type="match status" value="1"/>
</dbReference>
<dbReference type="Proteomes" id="UP000308199">
    <property type="component" value="Unassembled WGS sequence"/>
</dbReference>
<evidence type="ECO:0000313" key="8">
    <source>
        <dbReference type="EMBL" id="THH04774.1"/>
    </source>
</evidence>
<dbReference type="PROSITE" id="PS50048">
    <property type="entry name" value="ZN2_CY6_FUNGAL_2"/>
    <property type="match status" value="1"/>
</dbReference>
<name>A0A4S4L0Q7_9AGAM</name>
<protein>
    <recommendedName>
        <fullName evidence="7">Zn(2)-C6 fungal-type domain-containing protein</fullName>
    </recommendedName>
</protein>
<comment type="caution">
    <text evidence="8">The sequence shown here is derived from an EMBL/GenBank/DDBJ whole genome shotgun (WGS) entry which is preliminary data.</text>
</comment>
<dbReference type="SUPFAM" id="SSF57701">
    <property type="entry name" value="Zn2/Cys6 DNA-binding domain"/>
    <property type="match status" value="1"/>
</dbReference>
<dbReference type="PANTHER" id="PTHR47338">
    <property type="entry name" value="ZN(II)2CYS6 TRANSCRIPTION FACTOR (EUROFUNG)-RELATED"/>
    <property type="match status" value="1"/>
</dbReference>
<evidence type="ECO:0000256" key="1">
    <source>
        <dbReference type="ARBA" id="ARBA00004123"/>
    </source>
</evidence>
<dbReference type="OrthoDB" id="2123952at2759"/>
<dbReference type="GO" id="GO:0008270">
    <property type="term" value="F:zinc ion binding"/>
    <property type="evidence" value="ECO:0007669"/>
    <property type="project" value="InterPro"/>
</dbReference>
<feature type="non-terminal residue" evidence="8">
    <location>
        <position position="418"/>
    </location>
</feature>
<dbReference type="AlphaFoldDB" id="A0A4S4L0Q7"/>
<evidence type="ECO:0000256" key="6">
    <source>
        <dbReference type="SAM" id="MobiDB-lite"/>
    </source>
</evidence>
<keyword evidence="3" id="KW-0805">Transcription regulation</keyword>
<keyword evidence="4" id="KW-0804">Transcription</keyword>
<dbReference type="InterPro" id="IPR036864">
    <property type="entry name" value="Zn2-C6_fun-type_DNA-bd_sf"/>
</dbReference>
<feature type="compositionally biased region" description="Polar residues" evidence="6">
    <location>
        <begin position="158"/>
        <end position="171"/>
    </location>
</feature>
<sequence>MAQTPSDSGSQSNANTPTLARGKACLRCRKRKMRCDGAKPACAQCARAHKGDACVYDDGRGKTRTQALREKIARLEEEIASLRDPDNVASLHSQTIFLRDPHAQTASPGALSSSYANSRPATSQGLVGTSSPIPGLDFDNFEIGMGAARGERGYSGGVQRSSRPVSESFSYGCSRPRGRAYGHGRASTAGSSTGSSPLASPSPIESVAFSGCGAGASPYSTFNDSLNSPPTNSPSTKYLVPRTISPAMISSSRADPADVSQEICHALFDIFLAHRSQAGFALHAERLRNSFGFPSSFTAAYSNLGEGSNLAQAAQPRHPVLLNAMLLWASLLMRGSPLDAHERTFLTRTQALLADALNVSQFQTQTQVETGSGVVAPATAALDALQASILLARYFFACARLTEASYHASAAADLAVQC</sequence>